<protein>
    <submittedName>
        <fullName evidence="1">Uncharacterized protein</fullName>
    </submittedName>
</protein>
<organism evidence="1 2">
    <name type="scientific">Araneus ventricosus</name>
    <name type="common">Orbweaver spider</name>
    <name type="synonym">Epeira ventricosa</name>
    <dbReference type="NCBI Taxonomy" id="182803"/>
    <lineage>
        <taxon>Eukaryota</taxon>
        <taxon>Metazoa</taxon>
        <taxon>Ecdysozoa</taxon>
        <taxon>Arthropoda</taxon>
        <taxon>Chelicerata</taxon>
        <taxon>Arachnida</taxon>
        <taxon>Araneae</taxon>
        <taxon>Araneomorphae</taxon>
        <taxon>Entelegynae</taxon>
        <taxon>Araneoidea</taxon>
        <taxon>Araneidae</taxon>
        <taxon>Araneus</taxon>
    </lineage>
</organism>
<proteinExistence type="predicted"/>
<keyword evidence="2" id="KW-1185">Reference proteome</keyword>
<accession>A0A4Y2J727</accession>
<dbReference type="Gene3D" id="3.30.420.10">
    <property type="entry name" value="Ribonuclease H-like superfamily/Ribonuclease H"/>
    <property type="match status" value="1"/>
</dbReference>
<sequence>MLETVIPVLSKLSIDEPNKWFHHVPAVQRTLNSTTNRATQKTPVEFLTGVPMKYKEDTQILQNFEEEYERSFQEQWELMREQSEEDILEIQEENCHSFNRKTETTTYLQNRKCRAYPTNSIWCKPKVKS</sequence>
<gene>
    <name evidence="1" type="ORF">AVEN_214301_1</name>
</gene>
<dbReference type="InterPro" id="IPR036397">
    <property type="entry name" value="RNaseH_sf"/>
</dbReference>
<dbReference type="OrthoDB" id="8060424at2759"/>
<dbReference type="GO" id="GO:0003676">
    <property type="term" value="F:nucleic acid binding"/>
    <property type="evidence" value="ECO:0007669"/>
    <property type="project" value="InterPro"/>
</dbReference>
<evidence type="ECO:0000313" key="1">
    <source>
        <dbReference type="EMBL" id="GBM85800.1"/>
    </source>
</evidence>
<dbReference type="Proteomes" id="UP000499080">
    <property type="component" value="Unassembled WGS sequence"/>
</dbReference>
<comment type="caution">
    <text evidence="1">The sequence shown here is derived from an EMBL/GenBank/DDBJ whole genome shotgun (WGS) entry which is preliminary data.</text>
</comment>
<reference evidence="1 2" key="1">
    <citation type="journal article" date="2019" name="Sci. Rep.">
        <title>Orb-weaving spider Araneus ventricosus genome elucidates the spidroin gene catalogue.</title>
        <authorList>
            <person name="Kono N."/>
            <person name="Nakamura H."/>
            <person name="Ohtoshi R."/>
            <person name="Moran D.A.P."/>
            <person name="Shinohara A."/>
            <person name="Yoshida Y."/>
            <person name="Fujiwara M."/>
            <person name="Mori M."/>
            <person name="Tomita M."/>
            <person name="Arakawa K."/>
        </authorList>
    </citation>
    <scope>NUCLEOTIDE SEQUENCE [LARGE SCALE GENOMIC DNA]</scope>
</reference>
<dbReference type="EMBL" id="BGPR01003261">
    <property type="protein sequence ID" value="GBM85800.1"/>
    <property type="molecule type" value="Genomic_DNA"/>
</dbReference>
<evidence type="ECO:0000313" key="2">
    <source>
        <dbReference type="Proteomes" id="UP000499080"/>
    </source>
</evidence>
<dbReference type="AlphaFoldDB" id="A0A4Y2J727"/>
<name>A0A4Y2J727_ARAVE</name>